<dbReference type="PANTHER" id="PTHR11878:SF65">
    <property type="entry name" value="NA_CA-EXCHANGE PROTEIN, ISOFORM G"/>
    <property type="match status" value="1"/>
</dbReference>
<keyword evidence="3" id="KW-0106">Calcium</keyword>
<dbReference type="PANTHER" id="PTHR11878">
    <property type="entry name" value="SODIUM/CALCIUM EXCHANGER"/>
    <property type="match status" value="1"/>
</dbReference>
<dbReference type="Proteomes" id="UP000317171">
    <property type="component" value="Chromosome"/>
</dbReference>
<dbReference type="SUPFAM" id="SSF141072">
    <property type="entry name" value="CalX-like"/>
    <property type="match status" value="2"/>
</dbReference>
<keyword evidence="4" id="KW-0406">Ion transport</keyword>
<dbReference type="OrthoDB" id="292934at2"/>
<keyword evidence="4" id="KW-0813">Transport</keyword>
<dbReference type="GO" id="GO:0016020">
    <property type="term" value="C:membrane"/>
    <property type="evidence" value="ECO:0007669"/>
    <property type="project" value="InterPro"/>
</dbReference>
<dbReference type="EMBL" id="CP036269">
    <property type="protein sequence ID" value="QDT43751.1"/>
    <property type="molecule type" value="Genomic_DNA"/>
</dbReference>
<protein>
    <submittedName>
        <fullName evidence="6">Calx-beta domain protein</fullName>
    </submittedName>
</protein>
<dbReference type="Pfam" id="PF03160">
    <property type="entry name" value="Calx-beta"/>
    <property type="match status" value="2"/>
</dbReference>
<dbReference type="InterPro" id="IPR024079">
    <property type="entry name" value="MetalloPept_cat_dom_sf"/>
</dbReference>
<dbReference type="GO" id="GO:0030001">
    <property type="term" value="P:metal ion transport"/>
    <property type="evidence" value="ECO:0007669"/>
    <property type="project" value="TreeGrafter"/>
</dbReference>
<dbReference type="InterPro" id="IPR033803">
    <property type="entry name" value="CBD-like_Golvesin-Xly"/>
</dbReference>
<reference evidence="6 7" key="1">
    <citation type="submission" date="2019-02" db="EMBL/GenBank/DDBJ databases">
        <title>Deep-cultivation of Planctomycetes and their phenomic and genomic characterization uncovers novel biology.</title>
        <authorList>
            <person name="Wiegand S."/>
            <person name="Jogler M."/>
            <person name="Boedeker C."/>
            <person name="Pinto D."/>
            <person name="Vollmers J."/>
            <person name="Rivas-Marin E."/>
            <person name="Kohn T."/>
            <person name="Peeters S.H."/>
            <person name="Heuer A."/>
            <person name="Rast P."/>
            <person name="Oberbeckmann S."/>
            <person name="Bunk B."/>
            <person name="Jeske O."/>
            <person name="Meyerdierks A."/>
            <person name="Storesund J.E."/>
            <person name="Kallscheuer N."/>
            <person name="Luecker S."/>
            <person name="Lage O.M."/>
            <person name="Pohl T."/>
            <person name="Merkel B.J."/>
            <person name="Hornburger P."/>
            <person name="Mueller R.-W."/>
            <person name="Bruemmer F."/>
            <person name="Labrenz M."/>
            <person name="Spormann A.M."/>
            <person name="Op den Camp H."/>
            <person name="Overmann J."/>
            <person name="Amann R."/>
            <person name="Jetten M.S.M."/>
            <person name="Mascher T."/>
            <person name="Medema M.H."/>
            <person name="Devos D.P."/>
            <person name="Kaster A.-K."/>
            <person name="Ovreas L."/>
            <person name="Rohde M."/>
            <person name="Galperin M.Y."/>
            <person name="Jogler C."/>
        </authorList>
    </citation>
    <scope>NUCLEOTIDE SEQUENCE [LARGE SCALE GENOMIC DNA]</scope>
    <source>
        <strain evidence="6 7">Pan241w</strain>
    </source>
</reference>
<sequence length="1115" mass="117047">MRQPLGDISGTPGTSSFNTYLAQRLAYTATHEAFHTYSLRHTTGQLAYGDVILRGPENSVRDEPFMVTRFDLDRYGNPSVSEYNNYELLANDSDLGLRDDSNNGIPDLAYVTGTGAHDQIALTNTGTDTVTVTIKAYSDEARTTQIGSTFSYTIDLTSDTDGEILIDAGIGVDEIVIDATIDASFRIRGGGGADTFRLSGSPDVLTGVFSDSGIFSYEFTNSASQRTIEFVEIENLYDETVLADKSFDSGTLNDSWLLTNSAVSGSSALQFSLYQTVHFVNPTGTLDLDLGTGNDSLEISGLDAGFGGALIVSGNTGSDQVTVSNSFSAGAITLTAELIELDAVTITTTSDQTYNGAVTLTGNTTISAEDVYFQDSIDSTSSSNLVVYASGGSATAVSSTGSLVKDGTGTLSIQGSTNFNSTSFNNGILIQGDDYKRIIDDDDPGFSKSVGHWTYLSQNIYHGDDTYYLSSGTYSGVMASWSFSALPAGTYRISGQWYAETDRATNTSVTVSGIVGGDDTQTIDQRYLSADVTDGGFDWQDLGYYIVDGSGTITVTMTNDMPDGYVIADAMRIERVNSAVSVSDVSVDEGAGTVTVTVTSSLPAGGAFSVDYATANGTATAGSDYTSTSGTLNFAGTTAGETQTFTVNITDDGTQESLETFLVNLSNLVASGSVTLSDDQATVSITDNDTPSLSVSDISVNESAGTVTVTVTASLAAGGAYSIDYATANGTATAGSDYTSTSGTLNFTGTTANETQTFTVTISDDSTEESNETFLVNLSNLQASGLTVVVGDDQGVVTILNDDYKRIIDDGDTGFTKSASGWTQATDSAFYGGDIEYMNSGSNPGVYAAWAFSGLVAGTYRISGHWYVDAYRATDSTFTVSGVVGGPDTVPLDQTTALSADVTDGGFDWQDLGYYVVDGSGTITVTLTNADADGYVEADAMRLELVTLAPLVAVGGQSSSTALSITQDDLDSVRHAALSYWESSGLTEAQIDLLQSVNFVLSDLPDAMLGGATGATVIIDINAAGYGWFVDETPFDNSEFSLDTNGNLVAGEGSAAFGRMDLLTVVMHELGHILGHDHEEESSLMDEALNNSQRRLPEIDEFFSSVVNGENPLLD</sequence>
<evidence type="ECO:0000256" key="1">
    <source>
        <dbReference type="ARBA" id="ARBA00022729"/>
    </source>
</evidence>
<dbReference type="GO" id="GO:0007154">
    <property type="term" value="P:cell communication"/>
    <property type="evidence" value="ECO:0007669"/>
    <property type="project" value="InterPro"/>
</dbReference>
<dbReference type="AlphaFoldDB" id="A0A517RIR5"/>
<evidence type="ECO:0000256" key="4">
    <source>
        <dbReference type="ARBA" id="ARBA00023065"/>
    </source>
</evidence>
<gene>
    <name evidence="6" type="ORF">Pan241w_38550</name>
</gene>
<feature type="domain" description="Calx-beta" evidence="5">
    <location>
        <begin position="681"/>
        <end position="779"/>
    </location>
</feature>
<evidence type="ECO:0000313" key="6">
    <source>
        <dbReference type="EMBL" id="QDT43751.1"/>
    </source>
</evidence>
<name>A0A517RIR5_9PLAN</name>
<dbReference type="KEGG" id="gaz:Pan241w_38550"/>
<keyword evidence="1" id="KW-0732">Signal</keyword>
<dbReference type="SMART" id="SM00237">
    <property type="entry name" value="Calx_beta"/>
    <property type="match status" value="2"/>
</dbReference>
<dbReference type="Gene3D" id="2.60.40.2030">
    <property type="match status" value="2"/>
</dbReference>
<evidence type="ECO:0000256" key="2">
    <source>
        <dbReference type="ARBA" id="ARBA00022737"/>
    </source>
</evidence>
<feature type="domain" description="Calx-beta" evidence="5">
    <location>
        <begin position="568"/>
        <end position="666"/>
    </location>
</feature>
<keyword evidence="2" id="KW-0677">Repeat</keyword>
<evidence type="ECO:0000259" key="5">
    <source>
        <dbReference type="SMART" id="SM00237"/>
    </source>
</evidence>
<dbReference type="SUPFAM" id="SSF55486">
    <property type="entry name" value="Metalloproteases ('zincins'), catalytic domain"/>
    <property type="match status" value="1"/>
</dbReference>
<keyword evidence="7" id="KW-1185">Reference proteome</keyword>
<dbReference type="GO" id="GO:0008237">
    <property type="term" value="F:metallopeptidase activity"/>
    <property type="evidence" value="ECO:0007669"/>
    <property type="project" value="InterPro"/>
</dbReference>
<dbReference type="Gene3D" id="3.40.390.10">
    <property type="entry name" value="Collagenase (Catalytic Domain)"/>
    <property type="match status" value="1"/>
</dbReference>
<dbReference type="InterPro" id="IPR051171">
    <property type="entry name" value="CaCA"/>
</dbReference>
<organism evidence="6 7">
    <name type="scientific">Gimesia alba</name>
    <dbReference type="NCBI Taxonomy" id="2527973"/>
    <lineage>
        <taxon>Bacteria</taxon>
        <taxon>Pseudomonadati</taxon>
        <taxon>Planctomycetota</taxon>
        <taxon>Planctomycetia</taxon>
        <taxon>Planctomycetales</taxon>
        <taxon>Planctomycetaceae</taxon>
        <taxon>Gimesia</taxon>
    </lineage>
</organism>
<dbReference type="InterPro" id="IPR038081">
    <property type="entry name" value="CalX-like_sf"/>
</dbReference>
<proteinExistence type="predicted"/>
<dbReference type="InterPro" id="IPR003644">
    <property type="entry name" value="Calx_beta"/>
</dbReference>
<dbReference type="Pfam" id="PF25275">
    <property type="entry name" value="Golvesin_C"/>
    <property type="match status" value="2"/>
</dbReference>
<accession>A0A517RIR5</accession>
<evidence type="ECO:0000256" key="3">
    <source>
        <dbReference type="ARBA" id="ARBA00022837"/>
    </source>
</evidence>
<evidence type="ECO:0000313" key="7">
    <source>
        <dbReference type="Proteomes" id="UP000317171"/>
    </source>
</evidence>